<protein>
    <submittedName>
        <fullName evidence="6">Uncharacterized protein</fullName>
    </submittedName>
</protein>
<keyword evidence="7" id="KW-1185">Reference proteome</keyword>
<evidence type="ECO:0000313" key="5">
    <source>
        <dbReference type="EMBL" id="KAG2987377.1"/>
    </source>
</evidence>
<evidence type="ECO:0000313" key="7">
    <source>
        <dbReference type="Proteomes" id="UP000251314"/>
    </source>
</evidence>
<evidence type="ECO:0000313" key="3">
    <source>
        <dbReference type="EMBL" id="KAG2904313.1"/>
    </source>
</evidence>
<comment type="caution">
    <text evidence="6">The sequence shown here is derived from an EMBL/GenBank/DDBJ whole genome shotgun (WGS) entry which is preliminary data.</text>
</comment>
<feature type="region of interest" description="Disordered" evidence="1">
    <location>
        <begin position="194"/>
        <end position="271"/>
    </location>
</feature>
<dbReference type="Proteomes" id="UP000736787">
    <property type="component" value="Unassembled WGS sequence"/>
</dbReference>
<organism evidence="6 7">
    <name type="scientific">Phytophthora cactorum</name>
    <dbReference type="NCBI Taxonomy" id="29920"/>
    <lineage>
        <taxon>Eukaryota</taxon>
        <taxon>Sar</taxon>
        <taxon>Stramenopiles</taxon>
        <taxon>Oomycota</taxon>
        <taxon>Peronosporomycetes</taxon>
        <taxon>Peronosporales</taxon>
        <taxon>Peronosporaceae</taxon>
        <taxon>Phytophthora</taxon>
    </lineage>
</organism>
<dbReference type="AlphaFoldDB" id="A0A329RVE5"/>
<dbReference type="OrthoDB" id="109801at2759"/>
<dbReference type="EMBL" id="RCML01000173">
    <property type="protein sequence ID" value="KAG2987377.1"/>
    <property type="molecule type" value="Genomic_DNA"/>
</dbReference>
<dbReference type="Proteomes" id="UP000774804">
    <property type="component" value="Unassembled WGS sequence"/>
</dbReference>
<feature type="compositionally biased region" description="Low complexity" evidence="1">
    <location>
        <begin position="154"/>
        <end position="164"/>
    </location>
</feature>
<evidence type="ECO:0000313" key="4">
    <source>
        <dbReference type="EMBL" id="KAG2920589.1"/>
    </source>
</evidence>
<feature type="compositionally biased region" description="Polar residues" evidence="1">
    <location>
        <begin position="236"/>
        <end position="245"/>
    </location>
</feature>
<dbReference type="Proteomes" id="UP000735874">
    <property type="component" value="Unassembled WGS sequence"/>
</dbReference>
<dbReference type="EMBL" id="MJFZ01000484">
    <property type="protein sequence ID" value="RAW28505.1"/>
    <property type="molecule type" value="Genomic_DNA"/>
</dbReference>
<feature type="compositionally biased region" description="Low complexity" evidence="1">
    <location>
        <begin position="57"/>
        <end position="75"/>
    </location>
</feature>
<reference evidence="2" key="2">
    <citation type="submission" date="2018-10" db="EMBL/GenBank/DDBJ databases">
        <title>Effector identification in a new, highly contiguous assembly of the strawberry crown rot pathogen Phytophthora cactorum.</title>
        <authorList>
            <person name="Armitage A.D."/>
            <person name="Nellist C.F."/>
            <person name="Bates H."/>
            <person name="Vickerstaff R.J."/>
            <person name="Harrison R.J."/>
        </authorList>
    </citation>
    <scope>NUCLEOTIDE SEQUENCE</scope>
    <source>
        <strain evidence="2">15-7</strain>
        <strain evidence="3">4032</strain>
        <strain evidence="4">4040</strain>
        <strain evidence="5">P415</strain>
    </source>
</reference>
<feature type="compositionally biased region" description="Basic and acidic residues" evidence="1">
    <location>
        <begin position="32"/>
        <end position="47"/>
    </location>
</feature>
<feature type="region of interest" description="Disordered" evidence="1">
    <location>
        <begin position="23"/>
        <end position="105"/>
    </location>
</feature>
<reference evidence="6 7" key="1">
    <citation type="submission" date="2018-01" db="EMBL/GenBank/DDBJ databases">
        <title>Draft genome of the strawberry crown rot pathogen Phytophthora cactorum.</title>
        <authorList>
            <person name="Armitage A.D."/>
            <person name="Lysoe E."/>
            <person name="Nellist C.F."/>
            <person name="Harrison R.J."/>
            <person name="Brurberg M.B."/>
        </authorList>
    </citation>
    <scope>NUCLEOTIDE SEQUENCE [LARGE SCALE GENOMIC DNA]</scope>
    <source>
        <strain evidence="6 7">10300</strain>
    </source>
</reference>
<dbReference type="EMBL" id="RCMI01000597">
    <property type="protein sequence ID" value="KAG2904313.1"/>
    <property type="molecule type" value="Genomic_DNA"/>
</dbReference>
<dbReference type="EMBL" id="RCMG01000420">
    <property type="protein sequence ID" value="KAG2854555.1"/>
    <property type="molecule type" value="Genomic_DNA"/>
</dbReference>
<evidence type="ECO:0000256" key="1">
    <source>
        <dbReference type="SAM" id="MobiDB-lite"/>
    </source>
</evidence>
<evidence type="ECO:0000313" key="6">
    <source>
        <dbReference type="EMBL" id="RAW28505.1"/>
    </source>
</evidence>
<evidence type="ECO:0000313" key="2">
    <source>
        <dbReference type="EMBL" id="KAG2854555.1"/>
    </source>
</evidence>
<dbReference type="EMBL" id="RCMK01000583">
    <property type="protein sequence ID" value="KAG2920589.1"/>
    <property type="molecule type" value="Genomic_DNA"/>
</dbReference>
<name>A0A329RVE5_9STRA</name>
<feature type="compositionally biased region" description="Basic residues" evidence="1">
    <location>
        <begin position="92"/>
        <end position="103"/>
    </location>
</feature>
<gene>
    <name evidence="6" type="ORF">PC110_g15121</name>
    <name evidence="2" type="ORF">PC113_g13200</name>
    <name evidence="3" type="ORF">PC115_g15030</name>
    <name evidence="4" type="ORF">PC117_g16444</name>
    <name evidence="5" type="ORF">PC118_g7325</name>
</gene>
<proteinExistence type="predicted"/>
<accession>A0A329RVE5</accession>
<dbReference type="VEuPathDB" id="FungiDB:PC110_g15121"/>
<feature type="compositionally biased region" description="Polar residues" evidence="1">
    <location>
        <begin position="207"/>
        <end position="222"/>
    </location>
</feature>
<feature type="region of interest" description="Disordered" evidence="1">
    <location>
        <begin position="152"/>
        <end position="175"/>
    </location>
</feature>
<sequence>MQRSNLAEDYDLEGVTARLEAMKARRGKWQNRKNEGPEKQQLSERETTCGFELAPADLSSGGSDVDSDDGYQSSSTNSLPSDEDKAMSTWSHKSKSRGKTRKLRVADSLDLSMSVAMSSGSSRQAETMHSGRTSSRATYFMLPGRNSTWRRVQQNDNSQASSSAHPEYNTICKPSRIPKLVQQRRQLHADRQCTVPSGGHLQAPMSVKSSNAPTNKRQNKTPPSGDCLKGLPPSKIETQPHSTKSPVRDVSKLNNSTSARKESFGGVSDEIASTTAEEQRLLQSLEKLDRRLSNVSNSAVSVREGGQQVSHKERNLKIDYARARKNMETPSRVFATKEKIDDDTLRAAAYGGGTHCKIRQPSSVSVRSSSAKRAELSSGFHKARVRVGGAFVNDAGRNSHTDGSGKHKIMMKKDLAHLLF</sequence>
<dbReference type="Proteomes" id="UP000697107">
    <property type="component" value="Unassembled WGS sequence"/>
</dbReference>
<dbReference type="Proteomes" id="UP000251314">
    <property type="component" value="Unassembled WGS sequence"/>
</dbReference>